<accession>A0A412WRY5</accession>
<dbReference type="EMBL" id="QRYW01000005">
    <property type="protein sequence ID" value="RGV29931.1"/>
    <property type="molecule type" value="Genomic_DNA"/>
</dbReference>
<dbReference type="InterPro" id="IPR032508">
    <property type="entry name" value="FecR_C"/>
</dbReference>
<dbReference type="Pfam" id="PF04773">
    <property type="entry name" value="FecR"/>
    <property type="match status" value="1"/>
</dbReference>
<dbReference type="PANTHER" id="PTHR30273:SF2">
    <property type="entry name" value="PROTEIN FECR"/>
    <property type="match status" value="1"/>
</dbReference>
<dbReference type="AlphaFoldDB" id="A0A412WRY5"/>
<sequence>MEIYLKISKLLLAHKTQNISAQETEELLAWRQEKTENEELFQKISQADGFEQFRQQYEEYDFTPKFLLLEQKIKQEKRKRIIKRLSYAAILLPFIFAIWEIIQFQNQGTTPTEYSSIAPGSSRAILTIGKDKTIYIERDSNINIHKIDSNVFIQHNTLQYKKTAQATDNEIHKLNIPRGGEFFVCLSDGTKVWLNSESELKYASEFVGEERRVYLTGEAYFEVAHNPNKPFFVESKNLQIQVLGTSFGVRVYKDEDYALTTLEEGQVNIHTATSSVTLKPGEQAKLHDNEITVNKVNTCSYTAWRNGKYIFINEPLGNIMKTLARWYDINIFYTSSKLEQIQFTGELIRYKNIEELLSKFEILEKVKFEIRNNTVTIKEYKKGRDCW</sequence>
<dbReference type="InterPro" id="IPR006860">
    <property type="entry name" value="FecR"/>
</dbReference>
<evidence type="ECO:0000313" key="4">
    <source>
        <dbReference type="EMBL" id="RGV29931.1"/>
    </source>
</evidence>
<proteinExistence type="predicted"/>
<dbReference type="Pfam" id="PF16344">
    <property type="entry name" value="FecR_C"/>
    <property type="match status" value="1"/>
</dbReference>
<organism evidence="4 5">
    <name type="scientific">Odoribacter splanchnicus</name>
    <dbReference type="NCBI Taxonomy" id="28118"/>
    <lineage>
        <taxon>Bacteria</taxon>
        <taxon>Pseudomonadati</taxon>
        <taxon>Bacteroidota</taxon>
        <taxon>Bacteroidia</taxon>
        <taxon>Bacteroidales</taxon>
        <taxon>Odoribacteraceae</taxon>
        <taxon>Odoribacter</taxon>
    </lineage>
</organism>
<dbReference type="Gene3D" id="3.55.50.30">
    <property type="match status" value="1"/>
</dbReference>
<protein>
    <submittedName>
        <fullName evidence="4">FecR family protein</fullName>
    </submittedName>
</protein>
<dbReference type="Proteomes" id="UP000283426">
    <property type="component" value="Unassembled WGS sequence"/>
</dbReference>
<feature type="transmembrane region" description="Helical" evidence="1">
    <location>
        <begin position="85"/>
        <end position="102"/>
    </location>
</feature>
<dbReference type="InterPro" id="IPR012373">
    <property type="entry name" value="Ferrdict_sens_TM"/>
</dbReference>
<reference evidence="4 5" key="1">
    <citation type="submission" date="2018-08" db="EMBL/GenBank/DDBJ databases">
        <title>A genome reference for cultivated species of the human gut microbiota.</title>
        <authorList>
            <person name="Zou Y."/>
            <person name="Xue W."/>
            <person name="Luo G."/>
        </authorList>
    </citation>
    <scope>NUCLEOTIDE SEQUENCE [LARGE SCALE GENOMIC DNA]</scope>
    <source>
        <strain evidence="4 5">AF14-6AC</strain>
    </source>
</reference>
<feature type="domain" description="Protein FecR C-terminal" evidence="3">
    <location>
        <begin position="308"/>
        <end position="377"/>
    </location>
</feature>
<evidence type="ECO:0000259" key="2">
    <source>
        <dbReference type="Pfam" id="PF04773"/>
    </source>
</evidence>
<gene>
    <name evidence="4" type="ORF">DWW24_03435</name>
</gene>
<keyword evidence="1" id="KW-0472">Membrane</keyword>
<name>A0A412WRY5_9BACT</name>
<evidence type="ECO:0000256" key="1">
    <source>
        <dbReference type="SAM" id="Phobius"/>
    </source>
</evidence>
<keyword evidence="1" id="KW-1133">Transmembrane helix</keyword>
<comment type="caution">
    <text evidence="4">The sequence shown here is derived from an EMBL/GenBank/DDBJ whole genome shotgun (WGS) entry which is preliminary data.</text>
</comment>
<feature type="domain" description="FecR protein" evidence="2">
    <location>
        <begin position="180"/>
        <end position="267"/>
    </location>
</feature>
<dbReference type="FunFam" id="2.60.120.1440:FF:000001">
    <property type="entry name" value="Putative anti-sigma factor"/>
    <property type="match status" value="1"/>
</dbReference>
<dbReference type="GO" id="GO:0016989">
    <property type="term" value="F:sigma factor antagonist activity"/>
    <property type="evidence" value="ECO:0007669"/>
    <property type="project" value="TreeGrafter"/>
</dbReference>
<evidence type="ECO:0000313" key="5">
    <source>
        <dbReference type="Proteomes" id="UP000283426"/>
    </source>
</evidence>
<dbReference type="Gene3D" id="2.60.120.1440">
    <property type="match status" value="1"/>
</dbReference>
<evidence type="ECO:0000259" key="3">
    <source>
        <dbReference type="Pfam" id="PF16344"/>
    </source>
</evidence>
<dbReference type="RefSeq" id="WP_118107338.1">
    <property type="nucleotide sequence ID" value="NZ_JBDGCM010000048.1"/>
</dbReference>
<dbReference type="PANTHER" id="PTHR30273">
    <property type="entry name" value="PERIPLASMIC SIGNAL SENSOR AND SIGMA FACTOR ACTIVATOR FECR-RELATED"/>
    <property type="match status" value="1"/>
</dbReference>
<keyword evidence="1" id="KW-0812">Transmembrane</keyword>